<protein>
    <submittedName>
        <fullName evidence="2">Uncharacterized protein</fullName>
    </submittedName>
</protein>
<feature type="transmembrane region" description="Helical" evidence="1">
    <location>
        <begin position="77"/>
        <end position="103"/>
    </location>
</feature>
<feature type="transmembrane region" description="Helical" evidence="1">
    <location>
        <begin position="45"/>
        <end position="65"/>
    </location>
</feature>
<evidence type="ECO:0000313" key="3">
    <source>
        <dbReference type="Proteomes" id="UP001185659"/>
    </source>
</evidence>
<evidence type="ECO:0000256" key="1">
    <source>
        <dbReference type="SAM" id="Phobius"/>
    </source>
</evidence>
<dbReference type="InterPro" id="IPR053803">
    <property type="entry name" value="DUF6949"/>
</dbReference>
<keyword evidence="3" id="KW-1185">Reference proteome</keyword>
<sequence>MVHIWLCGAAFVAGLVFCGLLSSLFELLTGRRVRFQSPFIVRRRVLRSLAVMLCVGPVVFLREALASHRQRLIGHGALAGAAFTSGLWVTATGVVVIEAVLAVGRI</sequence>
<dbReference type="Proteomes" id="UP001185659">
    <property type="component" value="Unassembled WGS sequence"/>
</dbReference>
<gene>
    <name evidence="2" type="ORF">R2G56_21355</name>
</gene>
<feature type="transmembrane region" description="Helical" evidence="1">
    <location>
        <begin position="6"/>
        <end position="25"/>
    </location>
</feature>
<dbReference type="Pfam" id="PF22258">
    <property type="entry name" value="DUF6949"/>
    <property type="match status" value="1"/>
</dbReference>
<dbReference type="EMBL" id="JAWLIP010000013">
    <property type="protein sequence ID" value="MDV6228843.1"/>
    <property type="molecule type" value="Genomic_DNA"/>
</dbReference>
<comment type="caution">
    <text evidence="2">The sequence shown here is derived from an EMBL/GenBank/DDBJ whole genome shotgun (WGS) entry which is preliminary data.</text>
</comment>
<proteinExistence type="predicted"/>
<accession>A0ABU4ARI2</accession>
<keyword evidence="1" id="KW-1133">Transmembrane helix</keyword>
<evidence type="ECO:0000313" key="2">
    <source>
        <dbReference type="EMBL" id="MDV6228843.1"/>
    </source>
</evidence>
<reference evidence="2 3" key="1">
    <citation type="submission" date="2023-10" db="EMBL/GenBank/DDBJ databases">
        <authorList>
            <person name="Venkata Ramana C."/>
            <person name="Sasikala C."/>
            <person name="Dhurka M."/>
        </authorList>
    </citation>
    <scope>NUCLEOTIDE SEQUENCE [LARGE SCALE GENOMIC DNA]</scope>
    <source>
        <strain evidence="2 3">KCTC 32151</strain>
    </source>
</reference>
<organism evidence="2 3">
    <name type="scientific">Nitratireductor aquimarinus</name>
    <dbReference type="NCBI Taxonomy" id="889300"/>
    <lineage>
        <taxon>Bacteria</taxon>
        <taxon>Pseudomonadati</taxon>
        <taxon>Pseudomonadota</taxon>
        <taxon>Alphaproteobacteria</taxon>
        <taxon>Hyphomicrobiales</taxon>
        <taxon>Phyllobacteriaceae</taxon>
        <taxon>Nitratireductor</taxon>
    </lineage>
</organism>
<keyword evidence="1" id="KW-0472">Membrane</keyword>
<keyword evidence="1" id="KW-0812">Transmembrane</keyword>
<name>A0ABU4ARI2_9HYPH</name>
<dbReference type="RefSeq" id="WP_317562540.1">
    <property type="nucleotide sequence ID" value="NZ_JAWLIP010000013.1"/>
</dbReference>